<gene>
    <name evidence="3" type="ORF">BJL86_1528</name>
</gene>
<dbReference type="OrthoDB" id="3191171at2"/>
<protein>
    <submittedName>
        <fullName evidence="3">Putative HTH-type transcriptional regulator</fullName>
    </submittedName>
</protein>
<dbReference type="GO" id="GO:0003677">
    <property type="term" value="F:DNA binding"/>
    <property type="evidence" value="ECO:0007669"/>
    <property type="project" value="UniProtKB-KW"/>
</dbReference>
<dbReference type="STRING" id="499555.BJL86_1528"/>
<dbReference type="KEGG" id="dtm:BJL86_1528"/>
<dbReference type="PANTHER" id="PTHR30204">
    <property type="entry name" value="REDOX-CYCLING DRUG-SENSING TRANSCRIPTIONAL ACTIVATOR SOXR"/>
    <property type="match status" value="1"/>
</dbReference>
<sequence>MTPQAQRKQVDGRPTTSSIGQVIDLLRPEFPDVTISKVRFLENEGLVTPERTASGYRRFAETDIDRLRFILAAQRDRYLPLKVIRAELEELDAGVADGTAAAMPLGRRPEGLPGAEPKDFRPSQATRLSTEMVATQADVSVELVKELHSAGLIEPGRGGYFEAESVIIAKTAKELGEHGVELRHLRAFRTAATRQADVIASLAGPVAGRKDPDARDRAAELAREIAALSVTLQSTLVTVKVRRELDR</sequence>
<dbReference type="Proteomes" id="UP000186104">
    <property type="component" value="Chromosome"/>
</dbReference>
<proteinExistence type="predicted"/>
<dbReference type="CDD" id="cd00592">
    <property type="entry name" value="HTH_MerR-like"/>
    <property type="match status" value="1"/>
</dbReference>
<name>A0A173LJ52_9ACTN</name>
<dbReference type="EMBL" id="CP015961">
    <property type="protein sequence ID" value="ANI92305.1"/>
    <property type="molecule type" value="Genomic_DNA"/>
</dbReference>
<evidence type="ECO:0000313" key="3">
    <source>
        <dbReference type="EMBL" id="ANI92305.1"/>
    </source>
</evidence>
<dbReference type="PANTHER" id="PTHR30204:SF89">
    <property type="entry name" value="HTH MERR-TYPE DOMAIN-CONTAINING PROTEIN"/>
    <property type="match status" value="1"/>
</dbReference>
<feature type="domain" description="HTH merR-type" evidence="2">
    <location>
        <begin position="32"/>
        <end position="90"/>
    </location>
</feature>
<dbReference type="SUPFAM" id="SSF46955">
    <property type="entry name" value="Putative DNA-binding domain"/>
    <property type="match status" value="1"/>
</dbReference>
<keyword evidence="1" id="KW-0238">DNA-binding</keyword>
<evidence type="ECO:0000313" key="4">
    <source>
        <dbReference type="Proteomes" id="UP000186104"/>
    </source>
</evidence>
<dbReference type="Gene3D" id="1.10.1660.10">
    <property type="match status" value="1"/>
</dbReference>
<dbReference type="AlphaFoldDB" id="A0A173LJ52"/>
<accession>A0A173LJ52</accession>
<dbReference type="RefSeq" id="WP_067471647.1">
    <property type="nucleotide sequence ID" value="NZ_CP015961.1"/>
</dbReference>
<dbReference type="InterPro" id="IPR047057">
    <property type="entry name" value="MerR_fam"/>
</dbReference>
<dbReference type="PROSITE" id="PS50937">
    <property type="entry name" value="HTH_MERR_2"/>
    <property type="match status" value="1"/>
</dbReference>
<dbReference type="SMART" id="SM00422">
    <property type="entry name" value="HTH_MERR"/>
    <property type="match status" value="1"/>
</dbReference>
<dbReference type="Pfam" id="PF13411">
    <property type="entry name" value="MerR_1"/>
    <property type="match status" value="1"/>
</dbReference>
<dbReference type="InterPro" id="IPR009061">
    <property type="entry name" value="DNA-bd_dom_put_sf"/>
</dbReference>
<evidence type="ECO:0000259" key="2">
    <source>
        <dbReference type="PROSITE" id="PS50937"/>
    </source>
</evidence>
<organism evidence="3 4">
    <name type="scientific">Dietzia timorensis</name>
    <dbReference type="NCBI Taxonomy" id="499555"/>
    <lineage>
        <taxon>Bacteria</taxon>
        <taxon>Bacillati</taxon>
        <taxon>Actinomycetota</taxon>
        <taxon>Actinomycetes</taxon>
        <taxon>Mycobacteriales</taxon>
        <taxon>Dietziaceae</taxon>
        <taxon>Dietzia</taxon>
    </lineage>
</organism>
<keyword evidence="4" id="KW-1185">Reference proteome</keyword>
<reference evidence="3 4" key="1">
    <citation type="submission" date="2016-06" db="EMBL/GenBank/DDBJ databases">
        <title>Complete genome sequence of a saline-alkali tolerant type strain Dietzia timorensis ID05-A0528T.</title>
        <authorList>
            <person name="Wu X."/>
        </authorList>
    </citation>
    <scope>NUCLEOTIDE SEQUENCE [LARGE SCALE GENOMIC DNA]</scope>
    <source>
        <strain evidence="3 4">ID05-A0528</strain>
    </source>
</reference>
<dbReference type="GO" id="GO:0003700">
    <property type="term" value="F:DNA-binding transcription factor activity"/>
    <property type="evidence" value="ECO:0007669"/>
    <property type="project" value="InterPro"/>
</dbReference>
<evidence type="ECO:0000256" key="1">
    <source>
        <dbReference type="ARBA" id="ARBA00023125"/>
    </source>
</evidence>
<dbReference type="InterPro" id="IPR000551">
    <property type="entry name" value="MerR-type_HTH_dom"/>
</dbReference>